<feature type="transmembrane region" description="Helical" evidence="6">
    <location>
        <begin position="143"/>
        <end position="167"/>
    </location>
</feature>
<gene>
    <name evidence="7" type="ORF">SAMN05216378_2751</name>
</gene>
<dbReference type="RefSeq" id="WP_091185737.1">
    <property type="nucleotide sequence ID" value="NZ_FOMT01000002.1"/>
</dbReference>
<comment type="similarity">
    <text evidence="2">Belongs to the autoinducer-2 exporter (AI-2E) (TC 2.A.86) family.</text>
</comment>
<dbReference type="EMBL" id="FOMT01000002">
    <property type="protein sequence ID" value="SFE21607.1"/>
    <property type="molecule type" value="Genomic_DNA"/>
</dbReference>
<dbReference type="InterPro" id="IPR014227">
    <property type="entry name" value="YtvI-like"/>
</dbReference>
<evidence type="ECO:0000256" key="1">
    <source>
        <dbReference type="ARBA" id="ARBA00004141"/>
    </source>
</evidence>
<organism evidence="7 8">
    <name type="scientific">Paenibacillus catalpae</name>
    <dbReference type="NCBI Taxonomy" id="1045775"/>
    <lineage>
        <taxon>Bacteria</taxon>
        <taxon>Bacillati</taxon>
        <taxon>Bacillota</taxon>
        <taxon>Bacilli</taxon>
        <taxon>Bacillales</taxon>
        <taxon>Paenibacillaceae</taxon>
        <taxon>Paenibacillus</taxon>
    </lineage>
</organism>
<feature type="transmembrane region" description="Helical" evidence="6">
    <location>
        <begin position="57"/>
        <end position="79"/>
    </location>
</feature>
<feature type="transmembrane region" description="Helical" evidence="6">
    <location>
        <begin position="266"/>
        <end position="286"/>
    </location>
</feature>
<keyword evidence="8" id="KW-1185">Reference proteome</keyword>
<dbReference type="AlphaFoldDB" id="A0A1I1YQ18"/>
<dbReference type="Proteomes" id="UP000198855">
    <property type="component" value="Unassembled WGS sequence"/>
</dbReference>
<feature type="transmembrane region" description="Helical" evidence="6">
    <location>
        <begin position="232"/>
        <end position="254"/>
    </location>
</feature>
<comment type="subcellular location">
    <subcellularLocation>
        <location evidence="1">Membrane</location>
        <topology evidence="1">Multi-pass membrane protein</topology>
    </subcellularLocation>
</comment>
<evidence type="ECO:0000313" key="8">
    <source>
        <dbReference type="Proteomes" id="UP000198855"/>
    </source>
</evidence>
<evidence type="ECO:0000256" key="4">
    <source>
        <dbReference type="ARBA" id="ARBA00022989"/>
    </source>
</evidence>
<evidence type="ECO:0000256" key="5">
    <source>
        <dbReference type="ARBA" id="ARBA00023136"/>
    </source>
</evidence>
<reference evidence="8" key="1">
    <citation type="submission" date="2016-10" db="EMBL/GenBank/DDBJ databases">
        <authorList>
            <person name="Varghese N."/>
            <person name="Submissions S."/>
        </authorList>
    </citation>
    <scope>NUCLEOTIDE SEQUENCE [LARGE SCALE GENOMIC DNA]</scope>
    <source>
        <strain evidence="8">CGMCC 1.10784</strain>
    </source>
</reference>
<accession>A0A1I1YQ18</accession>
<keyword evidence="5 6" id="KW-0472">Membrane</keyword>
<dbReference type="PANTHER" id="PTHR21716">
    <property type="entry name" value="TRANSMEMBRANE PROTEIN"/>
    <property type="match status" value="1"/>
</dbReference>
<feature type="transmembrane region" description="Helical" evidence="6">
    <location>
        <begin position="209"/>
        <end position="226"/>
    </location>
</feature>
<evidence type="ECO:0000256" key="3">
    <source>
        <dbReference type="ARBA" id="ARBA00022692"/>
    </source>
</evidence>
<dbReference type="OrthoDB" id="9774361at2"/>
<name>A0A1I1YQ18_9BACL</name>
<keyword evidence="4 6" id="KW-1133">Transmembrane helix</keyword>
<protein>
    <submittedName>
        <fullName evidence="7">Sporulation integral membrane protein YtvI</fullName>
    </submittedName>
</protein>
<feature type="transmembrane region" description="Helical" evidence="6">
    <location>
        <begin position="306"/>
        <end position="331"/>
    </location>
</feature>
<proteinExistence type="inferred from homology"/>
<dbReference type="GO" id="GO:0055085">
    <property type="term" value="P:transmembrane transport"/>
    <property type="evidence" value="ECO:0007669"/>
    <property type="project" value="TreeGrafter"/>
</dbReference>
<evidence type="ECO:0000256" key="6">
    <source>
        <dbReference type="SAM" id="Phobius"/>
    </source>
</evidence>
<evidence type="ECO:0000256" key="2">
    <source>
        <dbReference type="ARBA" id="ARBA00009773"/>
    </source>
</evidence>
<dbReference type="PANTHER" id="PTHR21716:SF68">
    <property type="entry name" value="TRANSPORT PROTEIN YTVI-RELATED"/>
    <property type="match status" value="1"/>
</dbReference>
<evidence type="ECO:0000313" key="7">
    <source>
        <dbReference type="EMBL" id="SFE21607.1"/>
    </source>
</evidence>
<dbReference type="GO" id="GO:0016020">
    <property type="term" value="C:membrane"/>
    <property type="evidence" value="ECO:0007669"/>
    <property type="project" value="UniProtKB-SubCell"/>
</dbReference>
<sequence>MSIKTLVMVGLALFLLYLLFTVGAPFLLALVVAIFLEPFTQFLKKRLKTNRLVASTISSSLFTVVLIGLMALLGVKVVAELIAFAQKVPNYVGDASSYVTDLVENARSLYSNFSPDTVSQIENWLTDMSKSLTGMVGTLSSSVISLASGIPGMFIFFIVFLVAVYMFGYSLNTMKTTFLTLFEEKSRPQVNEVLDNLKKSIFGFLRSQIILSALTYIISLIGLIILDIKYPLAIALLIVIVDILPILGTGTVLVPWGTYLIVTGDLYAGIGLYVLFLFMTVFRRIVEPKILGDAVGIGSLSALISLYVGFKLVGVIGVFLGPLVVIIYMAIRKAGLFKFNIKL</sequence>
<dbReference type="NCBIfam" id="TIGR02872">
    <property type="entry name" value="spore_ytvI"/>
    <property type="match status" value="1"/>
</dbReference>
<dbReference type="Pfam" id="PF01594">
    <property type="entry name" value="AI-2E_transport"/>
    <property type="match status" value="1"/>
</dbReference>
<dbReference type="STRING" id="1045775.SAMN05216378_2751"/>
<feature type="transmembrane region" description="Helical" evidence="6">
    <location>
        <begin position="6"/>
        <end position="36"/>
    </location>
</feature>
<keyword evidence="3 6" id="KW-0812">Transmembrane</keyword>
<dbReference type="InterPro" id="IPR002549">
    <property type="entry name" value="AI-2E-like"/>
</dbReference>